<dbReference type="Proteomes" id="UP000021053">
    <property type="component" value="Unassembled WGS sequence"/>
</dbReference>
<keyword evidence="4 10" id="KW-0963">Cytoplasm</keyword>
<dbReference type="GO" id="GO:0042802">
    <property type="term" value="F:identical protein binding"/>
    <property type="evidence" value="ECO:0007669"/>
    <property type="project" value="UniProtKB-ARBA"/>
</dbReference>
<dbReference type="PIRSF" id="PIRSF000804">
    <property type="entry name" value="DNA_pol_III_b"/>
    <property type="match status" value="1"/>
</dbReference>
<reference evidence="14 15" key="1">
    <citation type="submission" date="2013-07" db="EMBL/GenBank/DDBJ databases">
        <authorList>
            <consortium name="DOE Joint Genome Institute"/>
            <person name="Eisen J."/>
            <person name="Huntemann M."/>
            <person name="Han J."/>
            <person name="Chen A."/>
            <person name="Kyrpides N."/>
            <person name="Mavromatis K."/>
            <person name="Markowitz V."/>
            <person name="Palaniappan K."/>
            <person name="Ivanova N."/>
            <person name="Schaumberg A."/>
            <person name="Pati A."/>
            <person name="Liolios K."/>
            <person name="Nordberg H.P."/>
            <person name="Cantor M.N."/>
            <person name="Hua S.X."/>
            <person name="Woyke T."/>
        </authorList>
    </citation>
    <scope>NUCLEOTIDE SEQUENCE [LARGE SCALE GENOMIC DNA]</scope>
    <source>
        <strain evidence="14 15">DSM 44712</strain>
    </source>
</reference>
<keyword evidence="9" id="KW-0238">DNA-binding</keyword>
<dbReference type="OrthoDB" id="468978at2"/>
<dbReference type="GO" id="GO:0003677">
    <property type="term" value="F:DNA binding"/>
    <property type="evidence" value="ECO:0007669"/>
    <property type="project" value="UniProtKB-UniRule"/>
</dbReference>
<accession>A0A010YFI5</accession>
<dbReference type="FunFam" id="3.10.150.10:FF:000001">
    <property type="entry name" value="Beta sliding clamp"/>
    <property type="match status" value="1"/>
</dbReference>
<dbReference type="HOGENOM" id="CLU_038149_1_1_11"/>
<dbReference type="GO" id="GO:0005737">
    <property type="term" value="C:cytoplasm"/>
    <property type="evidence" value="ECO:0007669"/>
    <property type="project" value="UniProtKB-SubCell"/>
</dbReference>
<comment type="similarity">
    <text evidence="2 10">Belongs to the beta sliding clamp family.</text>
</comment>
<evidence type="ECO:0000259" key="13">
    <source>
        <dbReference type="Pfam" id="PF02768"/>
    </source>
</evidence>
<evidence type="ECO:0000313" key="14">
    <source>
        <dbReference type="EMBL" id="EXG78990.1"/>
    </source>
</evidence>
<evidence type="ECO:0000256" key="3">
    <source>
        <dbReference type="ARBA" id="ARBA00021035"/>
    </source>
</evidence>
<dbReference type="GO" id="GO:0006271">
    <property type="term" value="P:DNA strand elongation involved in DNA replication"/>
    <property type="evidence" value="ECO:0007669"/>
    <property type="project" value="TreeGrafter"/>
</dbReference>
<keyword evidence="6 10" id="KW-0548">Nucleotidyltransferase</keyword>
<evidence type="ECO:0000256" key="5">
    <source>
        <dbReference type="ARBA" id="ARBA00022679"/>
    </source>
</evidence>
<evidence type="ECO:0000256" key="10">
    <source>
        <dbReference type="PIRNR" id="PIRNR000804"/>
    </source>
</evidence>
<dbReference type="Pfam" id="PF00712">
    <property type="entry name" value="DNA_pol3_beta"/>
    <property type="match status" value="1"/>
</dbReference>
<dbReference type="Pfam" id="PF02767">
    <property type="entry name" value="DNA_pol3_beta_2"/>
    <property type="match status" value="1"/>
</dbReference>
<evidence type="ECO:0000256" key="2">
    <source>
        <dbReference type="ARBA" id="ARBA00010752"/>
    </source>
</evidence>
<gene>
    <name evidence="14" type="ORF">CryarDRAFT_0002</name>
</gene>
<dbReference type="FunFam" id="3.10.150.10:FF:000005">
    <property type="entry name" value="Beta sliding clamp"/>
    <property type="match status" value="1"/>
</dbReference>
<dbReference type="AlphaFoldDB" id="A0A010YFI5"/>
<name>A0A010YFI5_9ACTN</name>
<keyword evidence="15" id="KW-1185">Reference proteome</keyword>
<evidence type="ECO:0000313" key="15">
    <source>
        <dbReference type="Proteomes" id="UP000021053"/>
    </source>
</evidence>
<comment type="subcellular location">
    <subcellularLocation>
        <location evidence="1 10">Cytoplasm</location>
    </subcellularLocation>
</comment>
<evidence type="ECO:0000256" key="9">
    <source>
        <dbReference type="ARBA" id="ARBA00023125"/>
    </source>
</evidence>
<dbReference type="InterPro" id="IPR022637">
    <property type="entry name" value="DNA_polIII_beta_cen"/>
</dbReference>
<keyword evidence="7 10" id="KW-0235">DNA replication</keyword>
<evidence type="ECO:0000256" key="1">
    <source>
        <dbReference type="ARBA" id="ARBA00004496"/>
    </source>
</evidence>
<dbReference type="NCBIfam" id="TIGR00663">
    <property type="entry name" value="dnan"/>
    <property type="match status" value="1"/>
</dbReference>
<dbReference type="GO" id="GO:0009360">
    <property type="term" value="C:DNA polymerase III complex"/>
    <property type="evidence" value="ECO:0007669"/>
    <property type="project" value="InterPro"/>
</dbReference>
<dbReference type="RefSeq" id="WP_035847323.1">
    <property type="nucleotide sequence ID" value="NZ_KK073874.1"/>
</dbReference>
<dbReference type="GO" id="GO:0008408">
    <property type="term" value="F:3'-5' exonuclease activity"/>
    <property type="evidence" value="ECO:0007669"/>
    <property type="project" value="InterPro"/>
</dbReference>
<feature type="domain" description="DNA polymerase III beta sliding clamp central" evidence="12">
    <location>
        <begin position="127"/>
        <end position="245"/>
    </location>
</feature>
<dbReference type="InterPro" id="IPR022634">
    <property type="entry name" value="DNA_polIII_beta_N"/>
</dbReference>
<feature type="domain" description="DNA polymerase III beta sliding clamp C-terminal" evidence="13">
    <location>
        <begin position="248"/>
        <end position="357"/>
    </location>
</feature>
<feature type="domain" description="DNA polymerase III beta sliding clamp N-terminal" evidence="11">
    <location>
        <begin position="1"/>
        <end position="118"/>
    </location>
</feature>
<dbReference type="InterPro" id="IPR046938">
    <property type="entry name" value="DNA_clamp_sf"/>
</dbReference>
<protein>
    <recommendedName>
        <fullName evidence="3 10">Beta sliding clamp</fullName>
    </recommendedName>
</protein>
<dbReference type="CDD" id="cd00140">
    <property type="entry name" value="beta_clamp"/>
    <property type="match status" value="1"/>
</dbReference>
<evidence type="ECO:0000256" key="4">
    <source>
        <dbReference type="ARBA" id="ARBA00022490"/>
    </source>
</evidence>
<comment type="function">
    <text evidence="10">Confers DNA tethering and processivity to DNA polymerases and other proteins. Acts as a clamp, forming a ring around DNA (a reaction catalyzed by the clamp-loading complex) which diffuses in an ATP-independent manner freely and bidirectionally along dsDNA. Initially characterized for its ability to contact the catalytic subunit of DNA polymerase III (Pol III), a complex, multichain enzyme responsible for most of the replicative synthesis in bacteria; Pol III exhibits 3'-5' exonuclease proofreading activity. The beta chain is required for initiation of replication as well as for processivity of DNA replication.</text>
</comment>
<dbReference type="SUPFAM" id="SSF55979">
    <property type="entry name" value="DNA clamp"/>
    <property type="match status" value="3"/>
</dbReference>
<dbReference type="InterPro" id="IPR001001">
    <property type="entry name" value="DNA_polIII_beta"/>
</dbReference>
<evidence type="ECO:0000256" key="7">
    <source>
        <dbReference type="ARBA" id="ARBA00022705"/>
    </source>
</evidence>
<dbReference type="Gene3D" id="3.10.150.10">
    <property type="entry name" value="DNA Polymerase III, subunit A, domain 2"/>
    <property type="match status" value="3"/>
</dbReference>
<comment type="subunit">
    <text evidence="10">Forms a ring-shaped head-to-tail homodimer around DNA.</text>
</comment>
<organism evidence="14 15">
    <name type="scientific">Cryptosporangium arvum DSM 44712</name>
    <dbReference type="NCBI Taxonomy" id="927661"/>
    <lineage>
        <taxon>Bacteria</taxon>
        <taxon>Bacillati</taxon>
        <taxon>Actinomycetota</taxon>
        <taxon>Actinomycetes</taxon>
        <taxon>Cryptosporangiales</taxon>
        <taxon>Cryptosporangiaceae</taxon>
        <taxon>Cryptosporangium</taxon>
    </lineage>
</organism>
<dbReference type="InterPro" id="IPR022635">
    <property type="entry name" value="DNA_polIII_beta_C"/>
</dbReference>
<dbReference type="SMART" id="SM00480">
    <property type="entry name" value="POL3Bc"/>
    <property type="match status" value="1"/>
</dbReference>
<evidence type="ECO:0000259" key="12">
    <source>
        <dbReference type="Pfam" id="PF02767"/>
    </source>
</evidence>
<evidence type="ECO:0000259" key="11">
    <source>
        <dbReference type="Pfam" id="PF00712"/>
    </source>
</evidence>
<dbReference type="PANTHER" id="PTHR30478">
    <property type="entry name" value="DNA POLYMERASE III SUBUNIT BETA"/>
    <property type="match status" value="1"/>
</dbReference>
<dbReference type="Pfam" id="PF02768">
    <property type="entry name" value="DNA_pol3_beta_3"/>
    <property type="match status" value="1"/>
</dbReference>
<sequence length="379" mass="40263">MKFRVEREALADAVAWTAKSLPARPPVPVLAGVLLDTDNDRLTVSGFDYEVSSQMGVDVQTDTPGRVLVSGRLLAEITRALPNHPVELDADEARAEIVCGTARFTLPTMPVEDYPTLPEMPTVAGAVDANEFAGAVAQVVVAAGKDDTLPVLTGVRLELEGDRLTLLATDRYRLAVRELTWRPGAPDVSQHALVPARTLSDTARAMSSGTEVTLALSQGATGEGLIGFSGAGRRTTTRLLDGQFPPVRSLFPDSHAIQAKVPTATMVEVVKRVSLVAERNTPVRLAFTSGMLTVEAGGTDDARASESTDAVFDGDDIEIAFNPQFLLDGLNALGTEVAVLSCTTPLKPAVLTGEEADAESKPVNESAYRYLLMPVRVSQ</sequence>
<proteinExistence type="inferred from homology"/>
<evidence type="ECO:0000256" key="8">
    <source>
        <dbReference type="ARBA" id="ARBA00022932"/>
    </source>
</evidence>
<keyword evidence="5 10" id="KW-0808">Transferase</keyword>
<dbReference type="EMBL" id="JFBT01000001">
    <property type="protein sequence ID" value="EXG78990.1"/>
    <property type="molecule type" value="Genomic_DNA"/>
</dbReference>
<dbReference type="PANTHER" id="PTHR30478:SF0">
    <property type="entry name" value="BETA SLIDING CLAMP"/>
    <property type="match status" value="1"/>
</dbReference>
<evidence type="ECO:0000256" key="6">
    <source>
        <dbReference type="ARBA" id="ARBA00022695"/>
    </source>
</evidence>
<keyword evidence="8 10" id="KW-0239">DNA-directed DNA polymerase</keyword>
<dbReference type="PATRIC" id="fig|927661.3.peg.2"/>
<comment type="caution">
    <text evidence="14">The sequence shown here is derived from an EMBL/GenBank/DDBJ whole genome shotgun (WGS) entry which is preliminary data.</text>
</comment>
<dbReference type="GO" id="GO:0003887">
    <property type="term" value="F:DNA-directed DNA polymerase activity"/>
    <property type="evidence" value="ECO:0007669"/>
    <property type="project" value="UniProtKB-UniRule"/>
</dbReference>